<protein>
    <submittedName>
        <fullName evidence="1">Uncharacterized protein</fullName>
    </submittedName>
</protein>
<sequence>MLLPPTLRAVRPPAETILPQGVLESHQERNLGNFPFVALSSALYFPRPGGQVFPSRLVFIRRKKTGFFLAVLLAAAELRLDTSPLLLFPPSPSAELAASTLNATHQVDLCHPR</sequence>
<organism evidence="1 2">
    <name type="scientific">Colletotrichum salicis</name>
    <dbReference type="NCBI Taxonomy" id="1209931"/>
    <lineage>
        <taxon>Eukaryota</taxon>
        <taxon>Fungi</taxon>
        <taxon>Dikarya</taxon>
        <taxon>Ascomycota</taxon>
        <taxon>Pezizomycotina</taxon>
        <taxon>Sordariomycetes</taxon>
        <taxon>Hypocreomycetidae</taxon>
        <taxon>Glomerellales</taxon>
        <taxon>Glomerellaceae</taxon>
        <taxon>Colletotrichum</taxon>
        <taxon>Colletotrichum acutatum species complex</taxon>
    </lineage>
</organism>
<gene>
    <name evidence="1" type="ORF">CSAL01_06857</name>
</gene>
<evidence type="ECO:0000313" key="2">
    <source>
        <dbReference type="Proteomes" id="UP000070121"/>
    </source>
</evidence>
<proteinExistence type="predicted"/>
<accession>A0A135UEJ4</accession>
<dbReference type="Proteomes" id="UP000070121">
    <property type="component" value="Unassembled WGS sequence"/>
</dbReference>
<dbReference type="AlphaFoldDB" id="A0A135UEJ4"/>
<dbReference type="EMBL" id="JFFI01001559">
    <property type="protein sequence ID" value="KXH58795.1"/>
    <property type="molecule type" value="Genomic_DNA"/>
</dbReference>
<keyword evidence="2" id="KW-1185">Reference proteome</keyword>
<name>A0A135UEJ4_9PEZI</name>
<evidence type="ECO:0000313" key="1">
    <source>
        <dbReference type="EMBL" id="KXH58795.1"/>
    </source>
</evidence>
<reference evidence="1 2" key="1">
    <citation type="submission" date="2014-02" db="EMBL/GenBank/DDBJ databases">
        <title>The genome sequence of Colletotrichum salicis CBS 607.94.</title>
        <authorList>
            <person name="Baroncelli R."/>
            <person name="Thon M.R."/>
        </authorList>
    </citation>
    <scope>NUCLEOTIDE SEQUENCE [LARGE SCALE GENOMIC DNA]</scope>
    <source>
        <strain evidence="1 2">CBS 607.94</strain>
    </source>
</reference>
<comment type="caution">
    <text evidence="1">The sequence shown here is derived from an EMBL/GenBank/DDBJ whole genome shotgun (WGS) entry which is preliminary data.</text>
</comment>